<gene>
    <name evidence="1" type="ORF">C3H57_10445</name>
</gene>
<dbReference type="Proteomes" id="UP000288507">
    <property type="component" value="Unassembled WGS sequence"/>
</dbReference>
<dbReference type="AlphaFoldDB" id="A0A431E701"/>
<proteinExistence type="predicted"/>
<evidence type="ECO:0000313" key="2">
    <source>
        <dbReference type="Proteomes" id="UP000288507"/>
    </source>
</evidence>
<evidence type="ECO:0000313" key="1">
    <source>
        <dbReference type="EMBL" id="RTJ77173.1"/>
    </source>
</evidence>
<reference evidence="1 2" key="1">
    <citation type="journal article" date="2019" name="Appl. Environ. Microbiol.">
        <title>Population genetics and characterization of Campylobacter jejuni isolates in western jackdaws and game birds in Finland.</title>
        <authorList>
            <person name="Kovanen S."/>
            <person name="Rossi M."/>
            <person name="Pohja-Mykra M."/>
            <person name="Nieminen T."/>
            <person name="Raunio-Saarnisto M."/>
            <person name="Sauvala M."/>
            <person name="Fredriksson-Ahomaa M."/>
            <person name="Hanninen M.L."/>
            <person name="Kivisto R."/>
        </authorList>
    </citation>
    <scope>NUCLEOTIDE SEQUENCE [LARGE SCALE GENOMIC DNA]</scope>
    <source>
        <strain evidence="1 2">CB313</strain>
    </source>
</reference>
<organism evidence="1 2">
    <name type="scientific">Campylobacter jejuni</name>
    <dbReference type="NCBI Taxonomy" id="197"/>
    <lineage>
        <taxon>Bacteria</taxon>
        <taxon>Pseudomonadati</taxon>
        <taxon>Campylobacterota</taxon>
        <taxon>Epsilonproteobacteria</taxon>
        <taxon>Campylobacterales</taxon>
        <taxon>Campylobacteraceae</taxon>
        <taxon>Campylobacter</taxon>
    </lineage>
</organism>
<protein>
    <submittedName>
        <fullName evidence="1">Uncharacterized protein</fullName>
    </submittedName>
</protein>
<comment type="caution">
    <text evidence="1">The sequence shown here is derived from an EMBL/GenBank/DDBJ whole genome shotgun (WGS) entry which is preliminary data.</text>
</comment>
<name>A0A431E701_CAMJU</name>
<dbReference type="EMBL" id="PRBV01000063">
    <property type="protein sequence ID" value="RTJ77173.1"/>
    <property type="molecule type" value="Genomic_DNA"/>
</dbReference>
<sequence>MLFQEYEVANHLRNKGYSYLSLETLLSQEGLISQIPNRLTFVSLKFSHTYHTPYGIIEYVQKKENPERFFDDCYYDENCQVWVANPKKAIDDIYRFNRSVDLYEEQKMKDEGYYGF</sequence>
<accession>A0A431E701</accession>